<dbReference type="InParanoid" id="A0A7M7HI14"/>
<dbReference type="InterPro" id="IPR002347">
    <property type="entry name" value="SDR_fam"/>
</dbReference>
<name>A0A7M7HI14_STRPU</name>
<reference evidence="14" key="1">
    <citation type="submission" date="2015-02" db="EMBL/GenBank/DDBJ databases">
        <title>Genome sequencing for Strongylocentrotus purpuratus.</title>
        <authorList>
            <person name="Murali S."/>
            <person name="Liu Y."/>
            <person name="Vee V."/>
            <person name="English A."/>
            <person name="Wang M."/>
            <person name="Skinner E."/>
            <person name="Han Y."/>
            <person name="Muzny D.M."/>
            <person name="Worley K.C."/>
            <person name="Gibbs R.A."/>
        </authorList>
    </citation>
    <scope>NUCLEOTIDE SEQUENCE</scope>
</reference>
<keyword evidence="4" id="KW-0521">NADP</keyword>
<keyword evidence="5" id="KW-1133">Transmembrane helix</keyword>
<comment type="function">
    <text evidence="9">Catalyzes the reduction of all-trans-retinal to all-trans-retinol in the presence of NADPH.</text>
</comment>
<dbReference type="PANTHER" id="PTHR24322">
    <property type="entry name" value="PKSB"/>
    <property type="match status" value="1"/>
</dbReference>
<evidence type="ECO:0000256" key="7">
    <source>
        <dbReference type="ARBA" id="ARBA00023098"/>
    </source>
</evidence>
<dbReference type="EnsemblMetazoa" id="XM_011680450">
    <property type="protein sequence ID" value="XP_011678752"/>
    <property type="gene ID" value="LOC589689"/>
</dbReference>
<dbReference type="SUPFAM" id="SSF51735">
    <property type="entry name" value="NAD(P)-binding Rossmann-fold domains"/>
    <property type="match status" value="1"/>
</dbReference>
<dbReference type="GO" id="GO:0052650">
    <property type="term" value="F:all-trans-retinol dehydrogenase (NADP+) activity"/>
    <property type="evidence" value="ECO:0007669"/>
    <property type="project" value="UniProtKB-ARBA"/>
</dbReference>
<proteinExistence type="inferred from homology"/>
<dbReference type="OrthoDB" id="10253736at2759"/>
<dbReference type="Proteomes" id="UP000007110">
    <property type="component" value="Unassembled WGS sequence"/>
</dbReference>
<dbReference type="RefSeq" id="XP_011678753.1">
    <property type="nucleotide sequence ID" value="XM_011680451.2"/>
</dbReference>
<accession>A0A7M7HI14</accession>
<evidence type="ECO:0000256" key="6">
    <source>
        <dbReference type="ARBA" id="ARBA00023002"/>
    </source>
</evidence>
<dbReference type="InterPro" id="IPR036291">
    <property type="entry name" value="NAD(P)-bd_dom_sf"/>
</dbReference>
<sequence length="334" mass="37126">MSDASDREHSSTAMSILEFVGELMILHLQVLLVSMEAFLKWLIPSSLRSKSLEGETMLITGAGSGIGRLFARKFAALGVRVVLWDINASDVEETAKLVRVNGGKAWWYVCDVTEMAKVNETAQRVREEVGDVTMLVNNAGIVTGKYFQDLNEEDFHKTLNVNSLAHVWTLKAFLPNMLERNHGHIVTVASIMGEIVVPGLSDYCMSKFAAVALHESLLREARAQGKDGVHFTLINPYKIDTGMFNGATIKKSAQLLFPTLKPEFVADKVVEAVQTNRDVVRTPFIFNMVVVLTKMLPLKANLLLEDFLENEKVMKNFVGRRGQKAVEQTGAKIE</sequence>
<dbReference type="PRINTS" id="PR00080">
    <property type="entry name" value="SDRFAMILY"/>
</dbReference>
<keyword evidence="7" id="KW-0443">Lipid metabolism</keyword>
<keyword evidence="14" id="KW-1185">Reference proteome</keyword>
<dbReference type="FunFam" id="3.40.50.720:FF:000131">
    <property type="entry name" value="Short-chain dehydrogenase/reductase 3"/>
    <property type="match status" value="1"/>
</dbReference>
<keyword evidence="3" id="KW-0812">Transmembrane</keyword>
<dbReference type="FunCoup" id="A0A7M7HI14">
    <property type="interactions" value="62"/>
</dbReference>
<dbReference type="GeneID" id="589689"/>
<evidence type="ECO:0000256" key="9">
    <source>
        <dbReference type="ARBA" id="ARBA00059620"/>
    </source>
</evidence>
<comment type="similarity">
    <text evidence="2 12">Belongs to the short-chain dehydrogenases/reductases (SDR) family.</text>
</comment>
<comment type="subcellular location">
    <subcellularLocation>
        <location evidence="1">Membrane</location>
        <topology evidence="1">Multi-pass membrane protein</topology>
    </subcellularLocation>
</comment>
<dbReference type="GO" id="GO:0016616">
    <property type="term" value="F:oxidoreductase activity, acting on the CH-OH group of donors, NAD or NADP as acceptor"/>
    <property type="evidence" value="ECO:0000318"/>
    <property type="project" value="GO_Central"/>
</dbReference>
<keyword evidence="8" id="KW-0472">Membrane</keyword>
<dbReference type="RefSeq" id="XP_011678752.1">
    <property type="nucleotide sequence ID" value="XM_011680450.2"/>
</dbReference>
<dbReference type="Gene3D" id="3.40.50.720">
    <property type="entry name" value="NAD(P)-binding Rossmann-like Domain"/>
    <property type="match status" value="1"/>
</dbReference>
<dbReference type="CDD" id="cd05339">
    <property type="entry name" value="17beta-HSDXI-like_SDR_c"/>
    <property type="match status" value="1"/>
</dbReference>
<evidence type="ECO:0000256" key="1">
    <source>
        <dbReference type="ARBA" id="ARBA00004141"/>
    </source>
</evidence>
<evidence type="ECO:0000256" key="12">
    <source>
        <dbReference type="RuleBase" id="RU000363"/>
    </source>
</evidence>
<dbReference type="EnsemblMetazoa" id="XM_030974569">
    <property type="protein sequence ID" value="XP_030830429"/>
    <property type="gene ID" value="LOC589689"/>
</dbReference>
<protein>
    <recommendedName>
        <fullName evidence="10">Short-chain dehydrogenase/reductase 3</fullName>
    </recommendedName>
    <alternativeName>
        <fullName evidence="11">Retinal short-chain dehydrogenase/reductase 1</fullName>
    </alternativeName>
</protein>
<evidence type="ECO:0000256" key="4">
    <source>
        <dbReference type="ARBA" id="ARBA00022857"/>
    </source>
</evidence>
<evidence type="ECO:0000313" key="13">
    <source>
        <dbReference type="EnsemblMetazoa" id="XP_011678753"/>
    </source>
</evidence>
<reference evidence="13" key="2">
    <citation type="submission" date="2021-01" db="UniProtKB">
        <authorList>
            <consortium name="EnsemblMetazoa"/>
        </authorList>
    </citation>
    <scope>IDENTIFICATION</scope>
</reference>
<evidence type="ECO:0000256" key="3">
    <source>
        <dbReference type="ARBA" id="ARBA00022692"/>
    </source>
</evidence>
<evidence type="ECO:0000256" key="2">
    <source>
        <dbReference type="ARBA" id="ARBA00006484"/>
    </source>
</evidence>
<dbReference type="EnsemblMetazoa" id="XM_011680451">
    <property type="protein sequence ID" value="XP_011678753"/>
    <property type="gene ID" value="LOC589689"/>
</dbReference>
<dbReference type="GO" id="GO:0016020">
    <property type="term" value="C:membrane"/>
    <property type="evidence" value="ECO:0007669"/>
    <property type="project" value="UniProtKB-SubCell"/>
</dbReference>
<dbReference type="KEGG" id="spu:589689"/>
<dbReference type="PRINTS" id="PR00081">
    <property type="entry name" value="GDHRDH"/>
</dbReference>
<evidence type="ECO:0000256" key="11">
    <source>
        <dbReference type="ARBA" id="ARBA00082544"/>
    </source>
</evidence>
<organism evidence="13 14">
    <name type="scientific">Strongylocentrotus purpuratus</name>
    <name type="common">Purple sea urchin</name>
    <dbReference type="NCBI Taxonomy" id="7668"/>
    <lineage>
        <taxon>Eukaryota</taxon>
        <taxon>Metazoa</taxon>
        <taxon>Echinodermata</taxon>
        <taxon>Eleutherozoa</taxon>
        <taxon>Echinozoa</taxon>
        <taxon>Echinoidea</taxon>
        <taxon>Euechinoidea</taxon>
        <taxon>Echinacea</taxon>
        <taxon>Camarodonta</taxon>
        <taxon>Echinidea</taxon>
        <taxon>Strongylocentrotidae</taxon>
        <taxon>Strongylocentrotus</taxon>
    </lineage>
</organism>
<evidence type="ECO:0000256" key="5">
    <source>
        <dbReference type="ARBA" id="ARBA00022989"/>
    </source>
</evidence>
<evidence type="ECO:0000256" key="8">
    <source>
        <dbReference type="ARBA" id="ARBA00023136"/>
    </source>
</evidence>
<dbReference type="Pfam" id="PF00106">
    <property type="entry name" value="adh_short"/>
    <property type="match status" value="1"/>
</dbReference>
<keyword evidence="6" id="KW-0560">Oxidoreductase</keyword>
<evidence type="ECO:0000256" key="10">
    <source>
        <dbReference type="ARBA" id="ARBA00068717"/>
    </source>
</evidence>
<dbReference type="RefSeq" id="XP_030830429.1">
    <property type="nucleotide sequence ID" value="XM_030974569.1"/>
</dbReference>
<evidence type="ECO:0000313" key="14">
    <source>
        <dbReference type="Proteomes" id="UP000007110"/>
    </source>
</evidence>
<dbReference type="OMA" id="RAQNNWV"/>
<dbReference type="PANTHER" id="PTHR24322:SF746">
    <property type="entry name" value="SHORT CHAIN DEHYDROGENASE_REDUCTASE FAMILY 16C MEMBER 5"/>
    <property type="match status" value="1"/>
</dbReference>
<dbReference type="GO" id="GO:0005811">
    <property type="term" value="C:lipid droplet"/>
    <property type="evidence" value="ECO:0000318"/>
    <property type="project" value="GO_Central"/>
</dbReference>
<dbReference type="AlphaFoldDB" id="A0A7M7HI14"/>